<name>A0AAN6MEG5_9PEZI</name>
<dbReference type="InterPro" id="IPR002347">
    <property type="entry name" value="SDR_fam"/>
</dbReference>
<dbReference type="Gene3D" id="3.40.50.720">
    <property type="entry name" value="NAD(P)-binding Rossmann-like Domain"/>
    <property type="match status" value="1"/>
</dbReference>
<keyword evidence="2" id="KW-0521">NADP</keyword>
<dbReference type="PANTHER" id="PTHR24320">
    <property type="entry name" value="RETINOL DEHYDROGENASE"/>
    <property type="match status" value="1"/>
</dbReference>
<accession>A0AAN6MEG5</accession>
<sequence>MPSLGDFIHAQFVLKIPPPTASFASKSVLVTGANGGLGQEIVKHVIRLGANKVIFACRSQARGRKAKGQIEALLKCSPTIIEVWEVDLESPASIKHFVDRVNTSLPRLDVVVNNAGIHVRKFSIVYDTEHTLAVNTIGTFLLALQLIPKLRETARTFGVTPHMTMVGSALYDVAKYPENHGNDIFAWFRDKAYFTGMNQYNLSKLLQLFATIQLSALVDPPNTPNPHPIVINSLDPCFCKTSLGGEVHGPLAPILKLFRAIAGRPAHEGAALVVKAAAAGRETHGRYMRCGEVREYDPIVRDEKRGAHVWRVLGERLEGLQPGILRVLK</sequence>
<dbReference type="Pfam" id="PF00106">
    <property type="entry name" value="adh_short"/>
    <property type="match status" value="1"/>
</dbReference>
<dbReference type="SUPFAM" id="SSF51735">
    <property type="entry name" value="NAD(P)-binding Rossmann-fold domains"/>
    <property type="match status" value="1"/>
</dbReference>
<reference evidence="4" key="2">
    <citation type="submission" date="2023-05" db="EMBL/GenBank/DDBJ databases">
        <authorList>
            <consortium name="Lawrence Berkeley National Laboratory"/>
            <person name="Steindorff A."/>
            <person name="Hensen N."/>
            <person name="Bonometti L."/>
            <person name="Westerberg I."/>
            <person name="Brannstrom I.O."/>
            <person name="Guillou S."/>
            <person name="Cros-Aarteil S."/>
            <person name="Calhoun S."/>
            <person name="Haridas S."/>
            <person name="Kuo A."/>
            <person name="Mondo S."/>
            <person name="Pangilinan J."/>
            <person name="Riley R."/>
            <person name="Labutti K."/>
            <person name="Andreopoulos B."/>
            <person name="Lipzen A."/>
            <person name="Chen C."/>
            <person name="Yanf M."/>
            <person name="Daum C."/>
            <person name="Ng V."/>
            <person name="Clum A."/>
            <person name="Ohm R."/>
            <person name="Martin F."/>
            <person name="Silar P."/>
            <person name="Natvig D."/>
            <person name="Lalanne C."/>
            <person name="Gautier V."/>
            <person name="Ament-Velasquez S.L."/>
            <person name="Kruys A."/>
            <person name="Hutchinson M.I."/>
            <person name="Powell A.J."/>
            <person name="Barry K."/>
            <person name="Miller A.N."/>
            <person name="Grigoriev I.V."/>
            <person name="Debuchy R."/>
            <person name="Gladieux P."/>
            <person name="Thoren M.H."/>
            <person name="Johannesson H."/>
        </authorList>
    </citation>
    <scope>NUCLEOTIDE SEQUENCE</scope>
    <source>
        <strain evidence="4">CBS 103.79</strain>
    </source>
</reference>
<gene>
    <name evidence="4" type="ORF">C8A05DRAFT_37844</name>
</gene>
<evidence type="ECO:0008006" key="6">
    <source>
        <dbReference type="Google" id="ProtNLM"/>
    </source>
</evidence>
<organism evidence="4 5">
    <name type="scientific">Staphylotrichum tortipilum</name>
    <dbReference type="NCBI Taxonomy" id="2831512"/>
    <lineage>
        <taxon>Eukaryota</taxon>
        <taxon>Fungi</taxon>
        <taxon>Dikarya</taxon>
        <taxon>Ascomycota</taxon>
        <taxon>Pezizomycotina</taxon>
        <taxon>Sordariomycetes</taxon>
        <taxon>Sordariomycetidae</taxon>
        <taxon>Sordariales</taxon>
        <taxon>Chaetomiaceae</taxon>
        <taxon>Staphylotrichum</taxon>
    </lineage>
</organism>
<dbReference type="PANTHER" id="PTHR24320:SF252">
    <property type="entry name" value="DEHYDROGENASE_REDUCTASE FAMILY PROTEIN, PUTATIVE (AFU_ORTHOLOGUE AFUA_3G08550)-RELATED"/>
    <property type="match status" value="1"/>
</dbReference>
<protein>
    <recommendedName>
        <fullName evidence="6">NAD(P)-binding protein</fullName>
    </recommendedName>
</protein>
<dbReference type="PRINTS" id="PR00081">
    <property type="entry name" value="GDHRDH"/>
</dbReference>
<evidence type="ECO:0000256" key="3">
    <source>
        <dbReference type="ARBA" id="ARBA00023002"/>
    </source>
</evidence>
<evidence type="ECO:0000313" key="5">
    <source>
        <dbReference type="Proteomes" id="UP001303889"/>
    </source>
</evidence>
<dbReference type="EMBL" id="MU855915">
    <property type="protein sequence ID" value="KAK3898573.1"/>
    <property type="molecule type" value="Genomic_DNA"/>
</dbReference>
<dbReference type="AlphaFoldDB" id="A0AAN6MEG5"/>
<dbReference type="GO" id="GO:0016491">
    <property type="term" value="F:oxidoreductase activity"/>
    <property type="evidence" value="ECO:0007669"/>
    <property type="project" value="UniProtKB-KW"/>
</dbReference>
<dbReference type="InterPro" id="IPR036291">
    <property type="entry name" value="NAD(P)-bd_dom_sf"/>
</dbReference>
<dbReference type="Proteomes" id="UP001303889">
    <property type="component" value="Unassembled WGS sequence"/>
</dbReference>
<comment type="similarity">
    <text evidence="1">Belongs to the short-chain dehydrogenases/reductases (SDR) family.</text>
</comment>
<reference evidence="4" key="1">
    <citation type="journal article" date="2023" name="Mol. Phylogenet. Evol.">
        <title>Genome-scale phylogeny and comparative genomics of the fungal order Sordariales.</title>
        <authorList>
            <person name="Hensen N."/>
            <person name="Bonometti L."/>
            <person name="Westerberg I."/>
            <person name="Brannstrom I.O."/>
            <person name="Guillou S."/>
            <person name="Cros-Aarteil S."/>
            <person name="Calhoun S."/>
            <person name="Haridas S."/>
            <person name="Kuo A."/>
            <person name="Mondo S."/>
            <person name="Pangilinan J."/>
            <person name="Riley R."/>
            <person name="LaButti K."/>
            <person name="Andreopoulos B."/>
            <person name="Lipzen A."/>
            <person name="Chen C."/>
            <person name="Yan M."/>
            <person name="Daum C."/>
            <person name="Ng V."/>
            <person name="Clum A."/>
            <person name="Steindorff A."/>
            <person name="Ohm R.A."/>
            <person name="Martin F."/>
            <person name="Silar P."/>
            <person name="Natvig D.O."/>
            <person name="Lalanne C."/>
            <person name="Gautier V."/>
            <person name="Ament-Velasquez S.L."/>
            <person name="Kruys A."/>
            <person name="Hutchinson M.I."/>
            <person name="Powell A.J."/>
            <person name="Barry K."/>
            <person name="Miller A.N."/>
            <person name="Grigoriev I.V."/>
            <person name="Debuchy R."/>
            <person name="Gladieux P."/>
            <person name="Hiltunen Thoren M."/>
            <person name="Johannesson H."/>
        </authorList>
    </citation>
    <scope>NUCLEOTIDE SEQUENCE</scope>
    <source>
        <strain evidence="4">CBS 103.79</strain>
    </source>
</reference>
<evidence type="ECO:0000313" key="4">
    <source>
        <dbReference type="EMBL" id="KAK3898573.1"/>
    </source>
</evidence>
<keyword evidence="5" id="KW-1185">Reference proteome</keyword>
<evidence type="ECO:0000256" key="1">
    <source>
        <dbReference type="ARBA" id="ARBA00006484"/>
    </source>
</evidence>
<keyword evidence="3" id="KW-0560">Oxidoreductase</keyword>
<evidence type="ECO:0000256" key="2">
    <source>
        <dbReference type="ARBA" id="ARBA00022857"/>
    </source>
</evidence>
<proteinExistence type="inferred from homology"/>
<comment type="caution">
    <text evidence="4">The sequence shown here is derived from an EMBL/GenBank/DDBJ whole genome shotgun (WGS) entry which is preliminary data.</text>
</comment>